<gene>
    <name evidence="1" type="ORF">JS44_09530</name>
</gene>
<evidence type="ECO:0000313" key="1">
    <source>
        <dbReference type="EMBL" id="KFZ32377.1"/>
    </source>
</evidence>
<sequence>MALHYYCRHCGMKMGTLDVLDLESEQLGFHRLTEEEKLDMIQYLPSGEIYVKSICEHCQEALDQNPDLHQYEKFIQ</sequence>
<dbReference type="InterPro" id="IPR020115">
    <property type="entry name" value="Fin"/>
</dbReference>
<name>A0A094IZ81_9BACL</name>
<accession>A0A094IZ81</accession>
<dbReference type="EMBL" id="JPZO01000052">
    <property type="protein sequence ID" value="KFZ32377.1"/>
    <property type="molecule type" value="Genomic_DNA"/>
</dbReference>
<organism evidence="1">
    <name type="scientific">Anoxybacillus flavithermus</name>
    <dbReference type="NCBI Taxonomy" id="33934"/>
    <lineage>
        <taxon>Bacteria</taxon>
        <taxon>Bacillati</taxon>
        <taxon>Bacillota</taxon>
        <taxon>Bacilli</taxon>
        <taxon>Bacillales</taxon>
        <taxon>Anoxybacillaceae</taxon>
        <taxon>Anoxybacillus</taxon>
    </lineage>
</organism>
<proteinExistence type="predicted"/>
<reference evidence="1" key="1">
    <citation type="submission" date="2014-08" db="EMBL/GenBank/DDBJ databases">
        <title>Fullgenome sequencing of Anoxybacillus sp.25 isolate from Garga hot-spring Russia.</title>
        <authorList>
            <person name="Rozanov A.S."/>
            <person name="Kotenko A.V."/>
            <person name="Malup T.K."/>
            <person name="Peltek S.E."/>
        </authorList>
    </citation>
    <scope>NUCLEOTIDE SEQUENCE [LARGE SCALE GENOMIC DNA]</scope>
    <source>
        <strain evidence="1">25</strain>
    </source>
</reference>
<protein>
    <submittedName>
        <fullName evidence="1">Peptide ABC transporter permease</fullName>
    </submittedName>
</protein>
<dbReference type="GO" id="GO:0010468">
    <property type="term" value="P:regulation of gene expression"/>
    <property type="evidence" value="ECO:0007669"/>
    <property type="project" value="InterPro"/>
</dbReference>
<dbReference type="AlphaFoldDB" id="A0A094IZ81"/>
<comment type="caution">
    <text evidence="1">The sequence shown here is derived from an EMBL/GenBank/DDBJ whole genome shotgun (WGS) entry which is preliminary data.</text>
</comment>
<dbReference type="Pfam" id="PF10955">
    <property type="entry name" value="Fin"/>
    <property type="match status" value="1"/>
</dbReference>